<evidence type="ECO:0000256" key="1">
    <source>
        <dbReference type="SAM" id="SignalP"/>
    </source>
</evidence>
<sequence length="221" mass="24758">MSKIQLLLIAFFVVFVAPLATAEVSVTGTLTSDYVFRGVSQTDNSFAVQAGLNYENTNGFYAGVWASNVDFSDDADAEIDYLIGFSSQFNQSVSYDISYTYITYTGYSSADNSDYGEFIFNTYFNALTMTVAYAPDYVNSGESAQYLSAAYDFYFPNEYLLKLQTGYSMGDAFDDNEYINYSATVAKTWNQFELTAAVINTNIDHSDTADLRFVFSIYRTF</sequence>
<comment type="caution">
    <text evidence="2">The sequence shown here is derived from an EMBL/GenBank/DDBJ whole genome shotgun (WGS) entry which is preliminary data.</text>
</comment>
<dbReference type="RefSeq" id="WP_189377585.1">
    <property type="nucleotide sequence ID" value="NZ_BNAH01000005.1"/>
</dbReference>
<evidence type="ECO:0000313" key="3">
    <source>
        <dbReference type="Proteomes" id="UP000626370"/>
    </source>
</evidence>
<dbReference type="NCBIfam" id="TIGR02001">
    <property type="entry name" value="gcw_chp"/>
    <property type="match status" value="1"/>
</dbReference>
<dbReference type="InterPro" id="IPR010239">
    <property type="entry name" value="CHP02001"/>
</dbReference>
<proteinExistence type="predicted"/>
<dbReference type="Proteomes" id="UP000626370">
    <property type="component" value="Unassembled WGS sequence"/>
</dbReference>
<organism evidence="2 3">
    <name type="scientific">Thalassotalea profundi</name>
    <dbReference type="NCBI Taxonomy" id="2036687"/>
    <lineage>
        <taxon>Bacteria</taxon>
        <taxon>Pseudomonadati</taxon>
        <taxon>Pseudomonadota</taxon>
        <taxon>Gammaproteobacteria</taxon>
        <taxon>Alteromonadales</taxon>
        <taxon>Colwelliaceae</taxon>
        <taxon>Thalassotalea</taxon>
    </lineage>
</organism>
<feature type="chain" id="PRO_5047242962" evidence="1">
    <location>
        <begin position="23"/>
        <end position="221"/>
    </location>
</feature>
<keyword evidence="1" id="KW-0732">Signal</keyword>
<name>A0ABQ3IJC1_9GAMM</name>
<gene>
    <name evidence="2" type="ORF">GCM10011501_14310</name>
</gene>
<keyword evidence="3" id="KW-1185">Reference proteome</keyword>
<accession>A0ABQ3IJC1</accession>
<evidence type="ECO:0000313" key="2">
    <source>
        <dbReference type="EMBL" id="GHE86312.1"/>
    </source>
</evidence>
<feature type="signal peptide" evidence="1">
    <location>
        <begin position="1"/>
        <end position="22"/>
    </location>
</feature>
<dbReference type="EMBL" id="BNAH01000005">
    <property type="protein sequence ID" value="GHE86312.1"/>
    <property type="molecule type" value="Genomic_DNA"/>
</dbReference>
<dbReference type="Pfam" id="PF09694">
    <property type="entry name" value="Gcw_chp"/>
    <property type="match status" value="1"/>
</dbReference>
<protein>
    <submittedName>
        <fullName evidence="2">TIGR02001 family outer membrane protein</fullName>
    </submittedName>
</protein>
<reference evidence="3" key="1">
    <citation type="journal article" date="2019" name="Int. J. Syst. Evol. Microbiol.">
        <title>The Global Catalogue of Microorganisms (GCM) 10K type strain sequencing project: providing services to taxonomists for standard genome sequencing and annotation.</title>
        <authorList>
            <consortium name="The Broad Institute Genomics Platform"/>
            <consortium name="The Broad Institute Genome Sequencing Center for Infectious Disease"/>
            <person name="Wu L."/>
            <person name="Ma J."/>
        </authorList>
    </citation>
    <scope>NUCLEOTIDE SEQUENCE [LARGE SCALE GENOMIC DNA]</scope>
    <source>
        <strain evidence="3">CGMCC 1.15922</strain>
    </source>
</reference>